<dbReference type="SUPFAM" id="SSF50494">
    <property type="entry name" value="Trypsin-like serine proteases"/>
    <property type="match status" value="1"/>
</dbReference>
<keyword evidence="8" id="KW-1185">Reference proteome</keyword>
<dbReference type="PRINTS" id="PR00722">
    <property type="entry name" value="CHYMOTRYPSIN"/>
</dbReference>
<dbReference type="FunFam" id="2.40.10.10:FF:000003">
    <property type="entry name" value="Transmembrane serine protease 3"/>
    <property type="match status" value="1"/>
</dbReference>
<keyword evidence="3 5" id="KW-0720">Serine protease</keyword>
<evidence type="ECO:0000256" key="5">
    <source>
        <dbReference type="RuleBase" id="RU363034"/>
    </source>
</evidence>
<accession>A0A3Q1HTG0</accession>
<protein>
    <recommendedName>
        <fullName evidence="6">Peptidase S1 domain-containing protein</fullName>
    </recommendedName>
</protein>
<organism evidence="7 8">
    <name type="scientific">Anabas testudineus</name>
    <name type="common">Climbing perch</name>
    <name type="synonym">Anthias testudineus</name>
    <dbReference type="NCBI Taxonomy" id="64144"/>
    <lineage>
        <taxon>Eukaryota</taxon>
        <taxon>Metazoa</taxon>
        <taxon>Chordata</taxon>
        <taxon>Craniata</taxon>
        <taxon>Vertebrata</taxon>
        <taxon>Euteleostomi</taxon>
        <taxon>Actinopterygii</taxon>
        <taxon>Neopterygii</taxon>
        <taxon>Teleostei</taxon>
        <taxon>Neoteleostei</taxon>
        <taxon>Acanthomorphata</taxon>
        <taxon>Anabantaria</taxon>
        <taxon>Anabantiformes</taxon>
        <taxon>Anabantoidei</taxon>
        <taxon>Anabantidae</taxon>
        <taxon>Anabas</taxon>
    </lineage>
</organism>
<name>A0A3Q1HTG0_ANATE</name>
<dbReference type="Ensembl" id="ENSATET00000012434.2">
    <property type="protein sequence ID" value="ENSATEP00000012237.2"/>
    <property type="gene ID" value="ENSATEG00000008476.2"/>
</dbReference>
<reference evidence="7" key="3">
    <citation type="submission" date="2025-09" db="UniProtKB">
        <authorList>
            <consortium name="Ensembl"/>
        </authorList>
    </citation>
    <scope>IDENTIFICATION</scope>
</reference>
<reference evidence="7" key="2">
    <citation type="submission" date="2025-08" db="UniProtKB">
        <authorList>
            <consortium name="Ensembl"/>
        </authorList>
    </citation>
    <scope>IDENTIFICATION</scope>
</reference>
<dbReference type="GO" id="GO:0004252">
    <property type="term" value="F:serine-type endopeptidase activity"/>
    <property type="evidence" value="ECO:0007669"/>
    <property type="project" value="InterPro"/>
</dbReference>
<evidence type="ECO:0000256" key="4">
    <source>
        <dbReference type="ARBA" id="ARBA00023157"/>
    </source>
</evidence>
<evidence type="ECO:0000256" key="1">
    <source>
        <dbReference type="ARBA" id="ARBA00022670"/>
    </source>
</evidence>
<dbReference type="InterPro" id="IPR001254">
    <property type="entry name" value="Trypsin_dom"/>
</dbReference>
<dbReference type="PANTHER" id="PTHR24252:SF28">
    <property type="entry name" value="TRANSMEMBRANE PROTEASE SERINE 11C ISOFORM X1"/>
    <property type="match status" value="1"/>
</dbReference>
<feature type="domain" description="Peptidase S1" evidence="6">
    <location>
        <begin position="35"/>
        <end position="268"/>
    </location>
</feature>
<dbReference type="InterPro" id="IPR018114">
    <property type="entry name" value="TRYPSIN_HIS"/>
</dbReference>
<evidence type="ECO:0000256" key="2">
    <source>
        <dbReference type="ARBA" id="ARBA00022801"/>
    </source>
</evidence>
<dbReference type="GeneTree" id="ENSGT00940000159993"/>
<dbReference type="SMART" id="SM00020">
    <property type="entry name" value="Tryp_SPc"/>
    <property type="match status" value="1"/>
</dbReference>
<dbReference type="InterPro" id="IPR009003">
    <property type="entry name" value="Peptidase_S1_PA"/>
</dbReference>
<dbReference type="Gene3D" id="2.40.10.10">
    <property type="entry name" value="Trypsin-like serine proteases"/>
    <property type="match status" value="2"/>
</dbReference>
<evidence type="ECO:0000256" key="3">
    <source>
        <dbReference type="ARBA" id="ARBA00022825"/>
    </source>
</evidence>
<dbReference type="PROSITE" id="PS51257">
    <property type="entry name" value="PROKAR_LIPOPROTEIN"/>
    <property type="match status" value="1"/>
</dbReference>
<dbReference type="PROSITE" id="PS00134">
    <property type="entry name" value="TRYPSIN_HIS"/>
    <property type="match status" value="1"/>
</dbReference>
<keyword evidence="4" id="KW-1015">Disulfide bond</keyword>
<dbReference type="CDD" id="cd00190">
    <property type="entry name" value="Tryp_SPc"/>
    <property type="match status" value="1"/>
</dbReference>
<dbReference type="PANTHER" id="PTHR24252">
    <property type="entry name" value="ACROSIN-RELATED"/>
    <property type="match status" value="1"/>
</dbReference>
<dbReference type="InterPro" id="IPR043504">
    <property type="entry name" value="Peptidase_S1_PA_chymotrypsin"/>
</dbReference>
<dbReference type="PROSITE" id="PS00135">
    <property type="entry name" value="TRYPSIN_SER"/>
    <property type="match status" value="1"/>
</dbReference>
<sequence>MLLTYCKKNHPFPPLCIIPLFLSACGTRPAMGSRVVGGEDARQGELPWQVSLRLNGRHTCGASIINERWLVSAAHCFERNNDSREWTALVGARLVSGEESQSKTINIKSLTVSPDYNPMTTDSDVTVLELETPLTFSSYIQPVCLPSASHVFVPGQNCVVSGWGALIHLNVPPTLQKAVVKIIDSKVCNKSSVYSGAVTQNMMCAGFLQGKVDSCQGDSGGPLVCEAAPGRFFLAGVVSWGVGCAQVNRPGVYSRVTRLRNWILSYANPSLVRDYSQHVPTVASIVTESGVSNPLAPRTIAMDVLPAPSLPGNINSEQLDKSNDF</sequence>
<keyword evidence="2 5" id="KW-0378">Hydrolase</keyword>
<dbReference type="PROSITE" id="PS50240">
    <property type="entry name" value="TRYPSIN_DOM"/>
    <property type="match status" value="1"/>
</dbReference>
<dbReference type="AlphaFoldDB" id="A0A3Q1HTG0"/>
<dbReference type="GO" id="GO:0006508">
    <property type="term" value="P:proteolysis"/>
    <property type="evidence" value="ECO:0007669"/>
    <property type="project" value="UniProtKB-KW"/>
</dbReference>
<proteinExistence type="predicted"/>
<reference evidence="7" key="1">
    <citation type="submission" date="2021-04" db="EMBL/GenBank/DDBJ databases">
        <authorList>
            <consortium name="Wellcome Sanger Institute Data Sharing"/>
        </authorList>
    </citation>
    <scope>NUCLEOTIDE SEQUENCE [LARGE SCALE GENOMIC DNA]</scope>
</reference>
<dbReference type="OrthoDB" id="10012881at2759"/>
<dbReference type="Proteomes" id="UP000265040">
    <property type="component" value="Chromosome 4"/>
</dbReference>
<dbReference type="InterPro" id="IPR033116">
    <property type="entry name" value="TRYPSIN_SER"/>
</dbReference>
<dbReference type="Pfam" id="PF00089">
    <property type="entry name" value="Trypsin"/>
    <property type="match status" value="1"/>
</dbReference>
<evidence type="ECO:0000313" key="8">
    <source>
        <dbReference type="Proteomes" id="UP000265040"/>
    </source>
</evidence>
<evidence type="ECO:0000313" key="7">
    <source>
        <dbReference type="Ensembl" id="ENSATEP00000012237.2"/>
    </source>
</evidence>
<dbReference type="InterPro" id="IPR001314">
    <property type="entry name" value="Peptidase_S1A"/>
</dbReference>
<dbReference type="InParanoid" id="A0A3Q1HTG0"/>
<evidence type="ECO:0000259" key="6">
    <source>
        <dbReference type="PROSITE" id="PS50240"/>
    </source>
</evidence>
<keyword evidence="1 5" id="KW-0645">Protease</keyword>